<gene>
    <name evidence="7" type="ORF">CQY22_007710</name>
</gene>
<dbReference type="InterPro" id="IPR036388">
    <property type="entry name" value="WH-like_DNA-bd_sf"/>
</dbReference>
<dbReference type="InterPro" id="IPR027417">
    <property type="entry name" value="P-loop_NTPase"/>
</dbReference>
<proteinExistence type="inferred from homology"/>
<dbReference type="InterPro" id="IPR041664">
    <property type="entry name" value="AAA_16"/>
</dbReference>
<sequence length="1120" mass="118989">MRFQLLGPLQVVADGRQLELGPPKQRAVLAVLLLADGAVVSVDRLIDAVWDDDAPSSATASLQAYISNLRRALRGDGPGSPIVRQAPGYRLALPHGARVDLTELTEHTAAARGARESGRWPAALEETDAALALSEAPLLAEFAGAPWLSAESLRVEELRAECAETRIPALLALGRTAEALADAVALRRSAPLRDRACWLHMLAAYRAGRTAEALDAYRDYAQHLDTELGIDPGPELRDLQTLILAQSPELTTWPRPSAWTGAADVIAPAPAEVAEPPGQRDPVAGAALVGRGRELQAITTLLTEVAGGHTGWLVLTGPPGIGKTRLAEEAAARAECPVIWVDCPDESGAPPWWQMRRLVRALGSDPDEVLAVPADTDPDTARFLVYERLHLLLADERPRLLVIDDAQWADAATLGALAYLSGVLRGQPIGVVITVRDGHRPPELARLLTTLARTDRGRHLEVPALGAGDVAALANGIAEEPLSPAEATVLAERTGGNPFFVGEYARLPRADRAADIPSAVRSVLDRRLAGLETDLLEVLRGAAVIGERVDAQALALLRAAVGLDLDALADLLDEAADARILVTAHDCGAYEFAHGLLREHLLAGMPALRRRRLHLKIAELLSGAPENAGRRAQHLVDAQPLAAPLDVVAACREAAEHAAAQWSSETAARWWENALQAYGLLPDDQRSPAERDSLTVALLQALARAGRGQTVLDTAAGALQEALRSGRRATAGRIAAELLRVSGGWPWIAPGGDPSELLELLCRAVDLTADDPSAGAQVDAALAVGNCYHPDPAVVAGLLGRADALATASGDPDAVAAVLLGRLLTYSGVAVYSRQTLDWAEQLIALPHDRRQEDTVTAHSVATMATFNLADLDGTRVHLRAAISGSDQLRLPVLRVQLRWLEAVLAVWSGDLAEARRHHRIAIAVHGETELYGAGSALIALACLLRDEGDLAGEEILFEEYLDDGGEGMVAVVRSALCDTRDEAESLMASAPDDLQFWSSLGQAVLLAHLCAEFGLTDHAGKLLSQLADHRQEIAVIGQVGVVGPVALATARLRLLVGDRDGARRDLELARDIAQRSGGVPSVLRCRLFALELDPSARDDALADEAERIGMRGVAAAARR</sequence>
<organism evidence="7 8">
    <name type="scientific">Mycolicibacterium brumae</name>
    <dbReference type="NCBI Taxonomy" id="85968"/>
    <lineage>
        <taxon>Bacteria</taxon>
        <taxon>Bacillati</taxon>
        <taxon>Actinomycetota</taxon>
        <taxon>Actinomycetes</taxon>
        <taxon>Mycobacteriales</taxon>
        <taxon>Mycobacteriaceae</taxon>
        <taxon>Mycolicibacterium</taxon>
    </lineage>
</organism>
<evidence type="ECO:0000256" key="2">
    <source>
        <dbReference type="ARBA" id="ARBA00023015"/>
    </source>
</evidence>
<keyword evidence="2" id="KW-0805">Transcription regulation</keyword>
<dbReference type="CDD" id="cd15831">
    <property type="entry name" value="BTAD"/>
    <property type="match status" value="1"/>
</dbReference>
<dbReference type="PROSITE" id="PS51755">
    <property type="entry name" value="OMPR_PHOB"/>
    <property type="match status" value="1"/>
</dbReference>
<evidence type="ECO:0000256" key="3">
    <source>
        <dbReference type="ARBA" id="ARBA00023125"/>
    </source>
</evidence>
<dbReference type="InterPro" id="IPR016032">
    <property type="entry name" value="Sig_transdc_resp-reg_C-effctor"/>
</dbReference>
<dbReference type="Gene3D" id="1.25.40.10">
    <property type="entry name" value="Tetratricopeptide repeat domain"/>
    <property type="match status" value="1"/>
</dbReference>
<dbReference type="Proteomes" id="UP000230551">
    <property type="component" value="Unassembled WGS sequence"/>
</dbReference>
<dbReference type="SUPFAM" id="SSF46894">
    <property type="entry name" value="C-terminal effector domain of the bipartite response regulators"/>
    <property type="match status" value="1"/>
</dbReference>
<dbReference type="InterPro" id="IPR001867">
    <property type="entry name" value="OmpR/PhoB-type_DNA-bd"/>
</dbReference>
<dbReference type="RefSeq" id="WP_090590681.1">
    <property type="nucleotide sequence ID" value="NZ_CP104302.1"/>
</dbReference>
<accession>A0A2G5PC66</accession>
<dbReference type="EMBL" id="PDCN02000007">
    <property type="protein sequence ID" value="PIB75929.1"/>
    <property type="molecule type" value="Genomic_DNA"/>
</dbReference>
<dbReference type="InterPro" id="IPR005158">
    <property type="entry name" value="BTAD"/>
</dbReference>
<comment type="similarity">
    <text evidence="1">Belongs to the AfsR/DnrI/RedD regulatory family.</text>
</comment>
<dbReference type="InterPro" id="IPR051677">
    <property type="entry name" value="AfsR-DnrI-RedD_regulator"/>
</dbReference>
<dbReference type="Pfam" id="PF13191">
    <property type="entry name" value="AAA_16"/>
    <property type="match status" value="1"/>
</dbReference>
<dbReference type="GO" id="GO:0003677">
    <property type="term" value="F:DNA binding"/>
    <property type="evidence" value="ECO:0007669"/>
    <property type="project" value="UniProtKB-UniRule"/>
</dbReference>
<reference evidence="7 8" key="1">
    <citation type="journal article" date="2017" name="Infect. Genet. Evol.">
        <title>The new phylogeny of the genus Mycobacterium: The old and the news.</title>
        <authorList>
            <person name="Tortoli E."/>
            <person name="Fedrizzi T."/>
            <person name="Meehan C.J."/>
            <person name="Trovato A."/>
            <person name="Grottola A."/>
            <person name="Giacobazzi E."/>
            <person name="Serpini G.F."/>
            <person name="Tagliazucchi S."/>
            <person name="Fabio A."/>
            <person name="Bettua C."/>
            <person name="Bertorelli R."/>
            <person name="Frascaro F."/>
            <person name="De Sanctis V."/>
            <person name="Pecorari M."/>
            <person name="Jousson O."/>
            <person name="Segata N."/>
            <person name="Cirillo D.M."/>
        </authorList>
    </citation>
    <scope>NUCLEOTIDE SEQUENCE [LARGE SCALE GENOMIC DNA]</scope>
    <source>
        <strain evidence="7 8">CIP1034565</strain>
    </source>
</reference>
<evidence type="ECO:0000256" key="4">
    <source>
        <dbReference type="ARBA" id="ARBA00023163"/>
    </source>
</evidence>
<evidence type="ECO:0000313" key="7">
    <source>
        <dbReference type="EMBL" id="PIB75929.1"/>
    </source>
</evidence>
<dbReference type="SUPFAM" id="SSF52540">
    <property type="entry name" value="P-loop containing nucleoside triphosphate hydrolases"/>
    <property type="match status" value="1"/>
</dbReference>
<dbReference type="OrthoDB" id="134712at2"/>
<protein>
    <submittedName>
        <fullName evidence="7">AAA family ATPase</fullName>
    </submittedName>
</protein>
<keyword evidence="3 5" id="KW-0238">DNA-binding</keyword>
<dbReference type="STRING" id="85968.GCA_900073015_02906"/>
<name>A0A2G5PC66_9MYCO</name>
<dbReference type="Pfam" id="PF00486">
    <property type="entry name" value="Trans_reg_C"/>
    <property type="match status" value="1"/>
</dbReference>
<evidence type="ECO:0000259" key="6">
    <source>
        <dbReference type="PROSITE" id="PS51755"/>
    </source>
</evidence>
<evidence type="ECO:0000313" key="8">
    <source>
        <dbReference type="Proteomes" id="UP000230551"/>
    </source>
</evidence>
<dbReference type="GO" id="GO:0006355">
    <property type="term" value="P:regulation of DNA-templated transcription"/>
    <property type="evidence" value="ECO:0007669"/>
    <property type="project" value="InterPro"/>
</dbReference>
<comment type="caution">
    <text evidence="7">The sequence shown here is derived from an EMBL/GenBank/DDBJ whole genome shotgun (WGS) entry which is preliminary data.</text>
</comment>
<dbReference type="SMART" id="SM01043">
    <property type="entry name" value="BTAD"/>
    <property type="match status" value="1"/>
</dbReference>
<dbReference type="AlphaFoldDB" id="A0A2G5PC66"/>
<dbReference type="SUPFAM" id="SSF48452">
    <property type="entry name" value="TPR-like"/>
    <property type="match status" value="1"/>
</dbReference>
<evidence type="ECO:0000256" key="1">
    <source>
        <dbReference type="ARBA" id="ARBA00005820"/>
    </source>
</evidence>
<dbReference type="GO" id="GO:0000160">
    <property type="term" value="P:phosphorelay signal transduction system"/>
    <property type="evidence" value="ECO:0007669"/>
    <property type="project" value="InterPro"/>
</dbReference>
<dbReference type="InterPro" id="IPR011990">
    <property type="entry name" value="TPR-like_helical_dom_sf"/>
</dbReference>
<keyword evidence="8" id="KW-1185">Reference proteome</keyword>
<dbReference type="Gene3D" id="1.10.10.10">
    <property type="entry name" value="Winged helix-like DNA-binding domain superfamily/Winged helix DNA-binding domain"/>
    <property type="match status" value="1"/>
</dbReference>
<dbReference type="PANTHER" id="PTHR35807">
    <property type="entry name" value="TRANSCRIPTIONAL REGULATOR REDD-RELATED"/>
    <property type="match status" value="1"/>
</dbReference>
<evidence type="ECO:0000256" key="5">
    <source>
        <dbReference type="PROSITE-ProRule" id="PRU01091"/>
    </source>
</evidence>
<keyword evidence="4" id="KW-0804">Transcription</keyword>
<dbReference type="Pfam" id="PF03704">
    <property type="entry name" value="BTAD"/>
    <property type="match status" value="1"/>
</dbReference>
<feature type="DNA-binding region" description="OmpR/PhoB-type" evidence="5">
    <location>
        <begin position="1"/>
        <end position="93"/>
    </location>
</feature>
<dbReference type="PANTHER" id="PTHR35807:SF1">
    <property type="entry name" value="TRANSCRIPTIONAL REGULATOR REDD"/>
    <property type="match status" value="1"/>
</dbReference>
<dbReference type="SMART" id="SM00862">
    <property type="entry name" value="Trans_reg_C"/>
    <property type="match status" value="1"/>
</dbReference>
<feature type="domain" description="OmpR/PhoB-type" evidence="6">
    <location>
        <begin position="1"/>
        <end position="93"/>
    </location>
</feature>
<dbReference type="Gene3D" id="3.40.50.300">
    <property type="entry name" value="P-loop containing nucleotide triphosphate hydrolases"/>
    <property type="match status" value="1"/>
</dbReference>
<dbReference type="CDD" id="cd00383">
    <property type="entry name" value="trans_reg_C"/>
    <property type="match status" value="1"/>
</dbReference>